<dbReference type="AlphaFoldDB" id="A0A816R5T3"/>
<evidence type="ECO:0000313" key="3">
    <source>
        <dbReference type="Proteomes" id="UP000663824"/>
    </source>
</evidence>
<sequence>MGYESKYKCFFYPFDTYRPRARFDRLYFRPSNQNTKQFKPVYSELEVFEELPGIKRYCSDHYAIQAYFDILSDIFIVIKLKSFMANNSMELDLKNDLFHLGIPDELMNHYPIIKMSLTALTNILRNRHLQKNFIPHFTPIEEYRYDFPNDEPQSILSQINQVFTETNLPTIIFQEDSQLGAVNDCSAYGLYNGRKSQADEDIIYVNKQILESSTLSGSLDYLEKYAAIVLFSMLHEIGHWAFFKFACRLNKEKVTPCGILMEESGDAIEHLIFGFRIQHYGATHPKFHIDDIVTKTSSMRQYRIVPNKYLHSLFEAETYTGIINSASLKITNESLMSSPVLDEELMKFQNKRVFDPVDEPKLCPTRTFFQKETEKRVFEPCDKVFRKIKLFSK</sequence>
<dbReference type="EMBL" id="CAJNRE010007874">
    <property type="protein sequence ID" value="CAF2068570.1"/>
    <property type="molecule type" value="Genomic_DNA"/>
</dbReference>
<protein>
    <submittedName>
        <fullName evidence="2">Uncharacterized protein</fullName>
    </submittedName>
</protein>
<dbReference type="InterPro" id="IPR036691">
    <property type="entry name" value="Endo/exonu/phosph_ase_sf"/>
</dbReference>
<dbReference type="OrthoDB" id="10015520at2759"/>
<evidence type="ECO:0000313" key="1">
    <source>
        <dbReference type="EMBL" id="CAF1331529.1"/>
    </source>
</evidence>
<dbReference type="Gene3D" id="3.60.10.10">
    <property type="entry name" value="Endonuclease/exonuclease/phosphatase"/>
    <property type="match status" value="1"/>
</dbReference>
<comment type="caution">
    <text evidence="2">The sequence shown here is derived from an EMBL/GenBank/DDBJ whole genome shotgun (WGS) entry which is preliminary data.</text>
</comment>
<reference evidence="2" key="1">
    <citation type="submission" date="2021-02" db="EMBL/GenBank/DDBJ databases">
        <authorList>
            <person name="Nowell W R."/>
        </authorList>
    </citation>
    <scope>NUCLEOTIDE SEQUENCE</scope>
</reference>
<organism evidence="2 3">
    <name type="scientific">Rotaria magnacalcarata</name>
    <dbReference type="NCBI Taxonomy" id="392030"/>
    <lineage>
        <taxon>Eukaryota</taxon>
        <taxon>Metazoa</taxon>
        <taxon>Spiralia</taxon>
        <taxon>Gnathifera</taxon>
        <taxon>Rotifera</taxon>
        <taxon>Eurotatoria</taxon>
        <taxon>Bdelloidea</taxon>
        <taxon>Philodinida</taxon>
        <taxon>Philodinidae</taxon>
        <taxon>Rotaria</taxon>
    </lineage>
</organism>
<evidence type="ECO:0000313" key="2">
    <source>
        <dbReference type="EMBL" id="CAF2068570.1"/>
    </source>
</evidence>
<dbReference type="EMBL" id="CAJNOW010001780">
    <property type="protein sequence ID" value="CAF1331529.1"/>
    <property type="molecule type" value="Genomic_DNA"/>
</dbReference>
<gene>
    <name evidence="1" type="ORF">KQP761_LOCUS6274</name>
    <name evidence="2" type="ORF">MBJ925_LOCUS16300</name>
</gene>
<dbReference type="Proteomes" id="UP000663834">
    <property type="component" value="Unassembled WGS sequence"/>
</dbReference>
<name>A0A816R5T3_9BILA</name>
<dbReference type="Proteomes" id="UP000663824">
    <property type="component" value="Unassembled WGS sequence"/>
</dbReference>
<accession>A0A816R5T3</accession>
<proteinExistence type="predicted"/>